<keyword evidence="1" id="KW-1133">Transmembrane helix</keyword>
<dbReference type="Gene3D" id="3.40.50.150">
    <property type="entry name" value="Vaccinia Virus protein VP39"/>
    <property type="match status" value="1"/>
</dbReference>
<dbReference type="CDD" id="cd02440">
    <property type="entry name" value="AdoMet_MTases"/>
    <property type="match status" value="1"/>
</dbReference>
<dbReference type="InterPro" id="IPR029063">
    <property type="entry name" value="SAM-dependent_MTases_sf"/>
</dbReference>
<dbReference type="PANTHER" id="PTHR45036:SF1">
    <property type="entry name" value="METHYLTRANSFERASE LIKE 7A"/>
    <property type="match status" value="1"/>
</dbReference>
<dbReference type="Proteomes" id="UP000681967">
    <property type="component" value="Unassembled WGS sequence"/>
</dbReference>
<keyword evidence="1" id="KW-0472">Membrane</keyword>
<dbReference type="InterPro" id="IPR052356">
    <property type="entry name" value="Thiol_S-MT"/>
</dbReference>
<evidence type="ECO:0000313" key="4">
    <source>
        <dbReference type="Proteomes" id="UP000681967"/>
    </source>
</evidence>
<evidence type="ECO:0000259" key="2">
    <source>
        <dbReference type="Pfam" id="PF08241"/>
    </source>
</evidence>
<reference evidence="3" key="1">
    <citation type="submission" date="2021-02" db="EMBL/GenBank/DDBJ databases">
        <authorList>
            <person name="Nowell W R."/>
        </authorList>
    </citation>
    <scope>NUCLEOTIDE SEQUENCE</scope>
</reference>
<dbReference type="AlphaFoldDB" id="A0A8S2Q7C6"/>
<dbReference type="PANTHER" id="PTHR45036">
    <property type="entry name" value="METHYLTRANSFERASE LIKE 7B"/>
    <property type="match status" value="1"/>
</dbReference>
<keyword evidence="1" id="KW-0812">Transmembrane</keyword>
<evidence type="ECO:0000313" key="3">
    <source>
        <dbReference type="EMBL" id="CAF4085490.1"/>
    </source>
</evidence>
<dbReference type="InterPro" id="IPR013216">
    <property type="entry name" value="Methyltransf_11"/>
</dbReference>
<sequence length="249" mass="28141">SMGRCIKIVFGSLSFIVALIAIGIGYLKLDRISRQKLFASVMYTMSDPNNTRIMNLRCNELLKHSTVKGHVLEIGAGTGINFPCLHNNTNIESYTGLEPNIHMHSYFYKFIQQWDIPYEIRLSNNSATDMHHIEANSVYTIIMTFVLCSVPDPLPEKVLLEAHRILKPGGTFIFLEHIAANSETSPFAYGFQKAIEPIWSIAGDGCQFKPMTNYFDAAKNVYSKVDYEYIDLPVPLFMVKYGVKGKLVK</sequence>
<feature type="transmembrane region" description="Helical" evidence="1">
    <location>
        <begin position="6"/>
        <end position="27"/>
    </location>
</feature>
<organism evidence="3 4">
    <name type="scientific">Rotaria magnacalcarata</name>
    <dbReference type="NCBI Taxonomy" id="392030"/>
    <lineage>
        <taxon>Eukaryota</taxon>
        <taxon>Metazoa</taxon>
        <taxon>Spiralia</taxon>
        <taxon>Gnathifera</taxon>
        <taxon>Rotifera</taxon>
        <taxon>Eurotatoria</taxon>
        <taxon>Bdelloidea</taxon>
        <taxon>Philodinida</taxon>
        <taxon>Philodinidae</taxon>
        <taxon>Rotaria</taxon>
    </lineage>
</organism>
<comment type="caution">
    <text evidence="3">The sequence shown here is derived from an EMBL/GenBank/DDBJ whole genome shotgun (WGS) entry which is preliminary data.</text>
</comment>
<evidence type="ECO:0000256" key="1">
    <source>
        <dbReference type="SAM" id="Phobius"/>
    </source>
</evidence>
<name>A0A8S2Q7C6_9BILA</name>
<dbReference type="SUPFAM" id="SSF53335">
    <property type="entry name" value="S-adenosyl-L-methionine-dependent methyltransferases"/>
    <property type="match status" value="1"/>
</dbReference>
<proteinExistence type="predicted"/>
<dbReference type="GO" id="GO:0008757">
    <property type="term" value="F:S-adenosylmethionine-dependent methyltransferase activity"/>
    <property type="evidence" value="ECO:0007669"/>
    <property type="project" value="InterPro"/>
</dbReference>
<feature type="domain" description="Methyltransferase type 11" evidence="2">
    <location>
        <begin position="72"/>
        <end position="174"/>
    </location>
</feature>
<dbReference type="EMBL" id="CAJOBH010007486">
    <property type="protein sequence ID" value="CAF4085490.1"/>
    <property type="molecule type" value="Genomic_DNA"/>
</dbReference>
<protein>
    <recommendedName>
        <fullName evidence="2">Methyltransferase type 11 domain-containing protein</fullName>
    </recommendedName>
</protein>
<gene>
    <name evidence="3" type="ORF">BYL167_LOCUS18313</name>
</gene>
<accession>A0A8S2Q7C6</accession>
<feature type="non-terminal residue" evidence="3">
    <location>
        <position position="1"/>
    </location>
</feature>
<dbReference type="Pfam" id="PF08241">
    <property type="entry name" value="Methyltransf_11"/>
    <property type="match status" value="1"/>
</dbReference>